<dbReference type="EMBL" id="HBNS01007211">
    <property type="protein sequence ID" value="CAE4589840.1"/>
    <property type="molecule type" value="Transcribed_RNA"/>
</dbReference>
<evidence type="ECO:0000256" key="2">
    <source>
        <dbReference type="ARBA" id="ARBA00022540"/>
    </source>
</evidence>
<evidence type="ECO:0008006" key="8">
    <source>
        <dbReference type="Google" id="ProtNLM"/>
    </source>
</evidence>
<dbReference type="InterPro" id="IPR023398">
    <property type="entry name" value="TIF_eIF4e-like"/>
</dbReference>
<evidence type="ECO:0000256" key="1">
    <source>
        <dbReference type="ARBA" id="ARBA00009860"/>
    </source>
</evidence>
<dbReference type="GO" id="GO:0006417">
    <property type="term" value="P:regulation of translation"/>
    <property type="evidence" value="ECO:0007669"/>
    <property type="project" value="UniProtKB-KW"/>
</dbReference>
<evidence type="ECO:0000256" key="3">
    <source>
        <dbReference type="ARBA" id="ARBA00022845"/>
    </source>
</evidence>
<dbReference type="AlphaFoldDB" id="A0A6U3ZTU1"/>
<organism evidence="7">
    <name type="scientific">Ditylum brightwellii</name>
    <dbReference type="NCBI Taxonomy" id="49249"/>
    <lineage>
        <taxon>Eukaryota</taxon>
        <taxon>Sar</taxon>
        <taxon>Stramenopiles</taxon>
        <taxon>Ochrophyta</taxon>
        <taxon>Bacillariophyta</taxon>
        <taxon>Mediophyceae</taxon>
        <taxon>Lithodesmiophycidae</taxon>
        <taxon>Lithodesmiales</taxon>
        <taxon>Lithodesmiaceae</taxon>
        <taxon>Ditylum</taxon>
    </lineage>
</organism>
<proteinExistence type="inferred from homology"/>
<reference evidence="7" key="1">
    <citation type="submission" date="2021-01" db="EMBL/GenBank/DDBJ databases">
        <authorList>
            <person name="Corre E."/>
            <person name="Pelletier E."/>
            <person name="Niang G."/>
            <person name="Scheremetjew M."/>
            <person name="Finn R."/>
            <person name="Kale V."/>
            <person name="Holt S."/>
            <person name="Cochrane G."/>
            <person name="Meng A."/>
            <person name="Brown T."/>
            <person name="Cohen L."/>
        </authorList>
    </citation>
    <scope>NUCLEOTIDE SEQUENCE</scope>
    <source>
        <strain evidence="7">GSO104</strain>
    </source>
</reference>
<dbReference type="PANTHER" id="PTHR11960:SF8">
    <property type="entry name" value="EUKARYOTIC TRANSLATION INITIATION FACTOR 4E1-RELATED"/>
    <property type="match status" value="1"/>
</dbReference>
<dbReference type="GO" id="GO:0003743">
    <property type="term" value="F:translation initiation factor activity"/>
    <property type="evidence" value="ECO:0007669"/>
    <property type="project" value="UniProtKB-KW"/>
</dbReference>
<keyword evidence="4 6" id="KW-0694">RNA-binding</keyword>
<name>A0A6U3ZTU1_9STRA</name>
<dbReference type="GO" id="GO:0000340">
    <property type="term" value="F:RNA 7-methylguanosine cap binding"/>
    <property type="evidence" value="ECO:0007669"/>
    <property type="project" value="TreeGrafter"/>
</dbReference>
<evidence type="ECO:0000313" key="7">
    <source>
        <dbReference type="EMBL" id="CAE4589840.1"/>
    </source>
</evidence>
<dbReference type="Gene3D" id="3.30.760.10">
    <property type="entry name" value="RNA Cap, Translation Initiation Factor Eif4e"/>
    <property type="match status" value="1"/>
</dbReference>
<dbReference type="GO" id="GO:0016281">
    <property type="term" value="C:eukaryotic translation initiation factor 4F complex"/>
    <property type="evidence" value="ECO:0007669"/>
    <property type="project" value="TreeGrafter"/>
</dbReference>
<dbReference type="SUPFAM" id="SSF55418">
    <property type="entry name" value="eIF4e-like"/>
    <property type="match status" value="1"/>
</dbReference>
<protein>
    <recommendedName>
        <fullName evidence="8">Eukaryotic translation initiation factor 4E</fullName>
    </recommendedName>
</protein>
<dbReference type="PANTHER" id="PTHR11960">
    <property type="entry name" value="EUKARYOTIC TRANSLATION INITIATION FACTOR 4E RELATED"/>
    <property type="match status" value="1"/>
</dbReference>
<evidence type="ECO:0000256" key="5">
    <source>
        <dbReference type="ARBA" id="ARBA00022917"/>
    </source>
</evidence>
<comment type="similarity">
    <text evidence="1 6">Belongs to the eukaryotic initiation factor 4E family.</text>
</comment>
<accession>A0A6U3ZTU1</accession>
<evidence type="ECO:0000256" key="4">
    <source>
        <dbReference type="ARBA" id="ARBA00022884"/>
    </source>
</evidence>
<keyword evidence="2 6" id="KW-0396">Initiation factor</keyword>
<keyword evidence="3" id="KW-0810">Translation regulation</keyword>
<dbReference type="Pfam" id="PF01652">
    <property type="entry name" value="IF4E"/>
    <property type="match status" value="1"/>
</dbReference>
<gene>
    <name evidence="7" type="ORF">DBRI00130_LOCUS5841</name>
</gene>
<evidence type="ECO:0000256" key="6">
    <source>
        <dbReference type="RuleBase" id="RU004374"/>
    </source>
</evidence>
<dbReference type="InterPro" id="IPR001040">
    <property type="entry name" value="TIF_eIF_4E"/>
</dbReference>
<keyword evidence="5 6" id="KW-0648">Protein biosynthesis</keyword>
<sequence length="203" mass="23690">MSEGGEDLHGLEHEWVLWEHAGGAKRDPNAWKENMKQLCKFKTIEDFWRYFNHIPKPSDVFYDGETRKRVGPEGKSVEEYSLFKSGIEPEWGDPANRTGGEWYFRQHLEGDVLNMYWQNLVLGVVGETIESEADDGSMRNHINGARVVDKGRPSYPMFRLELWINTKDPEIKERIRVKLVEAMVDGLPPNRRGQLKFDWKDHS</sequence>